<evidence type="ECO:0000313" key="4">
    <source>
        <dbReference type="Proteomes" id="UP000181998"/>
    </source>
</evidence>
<reference evidence="4 5" key="1">
    <citation type="submission" date="2016-10" db="EMBL/GenBank/DDBJ databases">
        <authorList>
            <person name="Varghese N."/>
            <person name="Submissions S."/>
        </authorList>
    </citation>
    <scope>NUCLEOTIDE SEQUENCE [LARGE SCALE GENOMIC DNA]</scope>
    <source>
        <strain evidence="5">Nm10</strain>
        <strain evidence="4">Nm9</strain>
    </source>
</reference>
<dbReference type="STRING" id="44577.ATY38_01165"/>
<evidence type="ECO:0000313" key="3">
    <source>
        <dbReference type="EMBL" id="SOD16667.1"/>
    </source>
</evidence>
<dbReference type="OrthoDB" id="9798905at2"/>
<accession>A0A0S3AFL0</accession>
<sequence length="206" mass="23571">MKRFLGLIIFMLFNLLALPAWSMDLAPDRLVDKTVKEVIEIIQQDEALRNGDREKMFDLIETKILPHFNFTRMTQLAMGQHWSKAQPEQQNRIVDEFRTLLVRTYSNALTSYHDETIKVNPLPELGDRTETKVRTVVIQGKGKEPVPIDYSMEKKSDGWKVYDVTVAGVSLVTNYRGTFNSQVRKGGVDGLLKALSDKNKSLEGKR</sequence>
<dbReference type="KEGG" id="nur:ATY38_01165"/>
<reference evidence="1" key="2">
    <citation type="submission" date="2016-10" db="EMBL/GenBank/DDBJ databases">
        <authorList>
            <person name="de Groot N.N."/>
        </authorList>
    </citation>
    <scope>NUCLEOTIDE SEQUENCE [LARGE SCALE GENOMIC DNA]</scope>
    <source>
        <strain evidence="1">Nm10</strain>
        <strain evidence="2">Nm9</strain>
    </source>
</reference>
<gene>
    <name evidence="1" type="ORF">SAMN05216406_1127</name>
    <name evidence="2" type="ORF">SAMN05421510_100315</name>
    <name evidence="3" type="ORF">SAMN06297164_0688</name>
</gene>
<dbReference type="PIRSF" id="PIRSF004649">
    <property type="entry name" value="MlaC"/>
    <property type="match status" value="1"/>
</dbReference>
<evidence type="ECO:0000313" key="6">
    <source>
        <dbReference type="Proteomes" id="UP000219335"/>
    </source>
</evidence>
<dbReference type="RefSeq" id="WP_062557679.1">
    <property type="nucleotide sequence ID" value="NZ_CP013341.1"/>
</dbReference>
<dbReference type="Proteomes" id="UP000182882">
    <property type="component" value="Unassembled WGS sequence"/>
</dbReference>
<keyword evidence="5" id="KW-1185">Reference proteome</keyword>
<evidence type="ECO:0000313" key="2">
    <source>
        <dbReference type="EMBL" id="SEP73316.1"/>
    </source>
</evidence>
<dbReference type="Pfam" id="PF05494">
    <property type="entry name" value="MlaC"/>
    <property type="match status" value="1"/>
</dbReference>
<proteinExistence type="predicted"/>
<dbReference type="PANTHER" id="PTHR36573">
    <property type="entry name" value="INTERMEMBRANE PHOSPHOLIPID TRANSPORT SYSTEM BINDING PROTEIN MLAC"/>
    <property type="match status" value="1"/>
</dbReference>
<dbReference type="Proteomes" id="UP000181998">
    <property type="component" value="Unassembled WGS sequence"/>
</dbReference>
<name>A0A0S3AFL0_9PROT</name>
<reference evidence="3 6" key="3">
    <citation type="submission" date="2017-09" db="EMBL/GenBank/DDBJ databases">
        <authorList>
            <person name="Ehlers B."/>
            <person name="Leendertz F.H."/>
        </authorList>
    </citation>
    <scope>NUCLEOTIDE SEQUENCE [LARGE SCALE GENOMIC DNA]</scope>
    <source>
        <strain evidence="3 6">Nm42</strain>
    </source>
</reference>
<organism evidence="1 5">
    <name type="scientific">Nitrosomonas ureae</name>
    <dbReference type="NCBI Taxonomy" id="44577"/>
    <lineage>
        <taxon>Bacteria</taxon>
        <taxon>Pseudomonadati</taxon>
        <taxon>Pseudomonadota</taxon>
        <taxon>Betaproteobacteria</taxon>
        <taxon>Nitrosomonadales</taxon>
        <taxon>Nitrosomonadaceae</taxon>
        <taxon>Nitrosomonas</taxon>
    </lineage>
</organism>
<dbReference type="Proteomes" id="UP000219335">
    <property type="component" value="Unassembled WGS sequence"/>
</dbReference>
<dbReference type="Gene3D" id="3.10.450.50">
    <property type="match status" value="1"/>
</dbReference>
<dbReference type="EMBL" id="OCMU01000001">
    <property type="protein sequence ID" value="SOD16667.1"/>
    <property type="molecule type" value="Genomic_DNA"/>
</dbReference>
<evidence type="ECO:0000313" key="5">
    <source>
        <dbReference type="Proteomes" id="UP000182882"/>
    </source>
</evidence>
<protein>
    <submittedName>
        <fullName evidence="1">Phospholipid transport system substrate-binding protein</fullName>
    </submittedName>
</protein>
<dbReference type="PANTHER" id="PTHR36573:SF1">
    <property type="entry name" value="INTERMEMBRANE PHOSPHOLIPID TRANSPORT SYSTEM BINDING PROTEIN MLAC"/>
    <property type="match status" value="1"/>
</dbReference>
<dbReference type="AlphaFoldDB" id="A0A0S3AFL0"/>
<dbReference type="InterPro" id="IPR008869">
    <property type="entry name" value="MlaC/ttg2D"/>
</dbReference>
<evidence type="ECO:0000313" key="1">
    <source>
        <dbReference type="EMBL" id="SDT93567.1"/>
    </source>
</evidence>
<dbReference type="EMBL" id="FNLN01000012">
    <property type="protein sequence ID" value="SDT93567.1"/>
    <property type="molecule type" value="Genomic_DNA"/>
</dbReference>
<dbReference type="EMBL" id="FOFX01000003">
    <property type="protein sequence ID" value="SEP73316.1"/>
    <property type="molecule type" value="Genomic_DNA"/>
</dbReference>
<dbReference type="Gene3D" id="1.10.10.640">
    <property type="entry name" value="phospholipid-binding protein"/>
    <property type="match status" value="1"/>
</dbReference>